<reference evidence="1" key="1">
    <citation type="submission" date="2020-11" db="EMBL/GenBank/DDBJ databases">
        <authorList>
            <person name="Tran Van P."/>
        </authorList>
    </citation>
    <scope>NUCLEOTIDE SEQUENCE</scope>
</reference>
<sequence length="299" mass="34139">MDCYTPSGECAHNYWLSKEALNYLKGSLHQGFGVEYLPPIRKNSFLIETPFHEALRPPLYLTFSRANKNSYFLPLDKARQQQRLFNTVVPRSEYPLAPLPPTTTHVAGTITLPPTATHFAWDHHPTSHRDSLCWDHHPTSHRDSLCWDHYPTSHRDSTLLGPSSYCPTVTHIAGTITLPPPRNSFCWDHHPFSHRNSRCWDHYPTSHHDSTLLGLSSYCPTATHVAGTITLPSPETHFAGTITLSPTATHVAKAITLLPHLNSHYWNLHPTSPPQLSYRDFLMFHCDSRYRDSLLFHRD</sequence>
<dbReference type="AlphaFoldDB" id="A0A7R9PQT3"/>
<proteinExistence type="predicted"/>
<accession>A0A7R9PQT3</accession>
<gene>
    <name evidence="1" type="ORF">TGEB3V08_LOCUS9559</name>
</gene>
<name>A0A7R9PQT3_TIMGE</name>
<dbReference type="EMBL" id="OE844532">
    <property type="protein sequence ID" value="CAD7605583.1"/>
    <property type="molecule type" value="Genomic_DNA"/>
</dbReference>
<protein>
    <submittedName>
        <fullName evidence="1">Uncharacterized protein</fullName>
    </submittedName>
</protein>
<organism evidence="1">
    <name type="scientific">Timema genevievae</name>
    <name type="common">Walking stick</name>
    <dbReference type="NCBI Taxonomy" id="629358"/>
    <lineage>
        <taxon>Eukaryota</taxon>
        <taxon>Metazoa</taxon>
        <taxon>Ecdysozoa</taxon>
        <taxon>Arthropoda</taxon>
        <taxon>Hexapoda</taxon>
        <taxon>Insecta</taxon>
        <taxon>Pterygota</taxon>
        <taxon>Neoptera</taxon>
        <taxon>Polyneoptera</taxon>
        <taxon>Phasmatodea</taxon>
        <taxon>Timematodea</taxon>
        <taxon>Timematoidea</taxon>
        <taxon>Timematidae</taxon>
        <taxon>Timema</taxon>
    </lineage>
</organism>
<evidence type="ECO:0000313" key="1">
    <source>
        <dbReference type="EMBL" id="CAD7605583.1"/>
    </source>
</evidence>